<evidence type="ECO:0000256" key="10">
    <source>
        <dbReference type="PROSITE-ProRule" id="PRU00169"/>
    </source>
</evidence>
<dbReference type="InterPro" id="IPR004358">
    <property type="entry name" value="Sig_transdc_His_kin-like_C"/>
</dbReference>
<dbReference type="SMART" id="SM00073">
    <property type="entry name" value="HPT"/>
    <property type="match status" value="4"/>
</dbReference>
<keyword evidence="5" id="KW-0808">Transferase</keyword>
<feature type="compositionally biased region" description="Low complexity" evidence="11">
    <location>
        <begin position="1547"/>
        <end position="1559"/>
    </location>
</feature>
<protein>
    <recommendedName>
        <fullName evidence="3">Chemotaxis protein CheA</fullName>
        <ecNumber evidence="2">2.7.13.3</ecNumber>
    </recommendedName>
</protein>
<dbReference type="InterPro" id="IPR002545">
    <property type="entry name" value="CheW-lke_dom"/>
</dbReference>
<feature type="modified residue" description="4-aspartylphosphate" evidence="10">
    <location>
        <position position="2102"/>
    </location>
</feature>
<dbReference type="GO" id="GO:0005737">
    <property type="term" value="C:cytoplasm"/>
    <property type="evidence" value="ECO:0007669"/>
    <property type="project" value="InterPro"/>
</dbReference>
<dbReference type="InterPro" id="IPR008207">
    <property type="entry name" value="Sig_transdc_His_kin_Hpt_dom"/>
</dbReference>
<feature type="region of interest" description="Disordered" evidence="11">
    <location>
        <begin position="579"/>
        <end position="622"/>
    </location>
</feature>
<dbReference type="InterPro" id="IPR036641">
    <property type="entry name" value="HPT_dom_sf"/>
</dbReference>
<evidence type="ECO:0000256" key="4">
    <source>
        <dbReference type="ARBA" id="ARBA00022553"/>
    </source>
</evidence>
<dbReference type="GO" id="GO:0000155">
    <property type="term" value="F:phosphorelay sensor kinase activity"/>
    <property type="evidence" value="ECO:0007669"/>
    <property type="project" value="InterPro"/>
</dbReference>
<feature type="compositionally biased region" description="Acidic residues" evidence="11">
    <location>
        <begin position="597"/>
        <end position="609"/>
    </location>
</feature>
<dbReference type="Pfam" id="PF01584">
    <property type="entry name" value="CheW"/>
    <property type="match status" value="1"/>
</dbReference>
<dbReference type="EMBL" id="CP022530">
    <property type="protein sequence ID" value="ASP38178.1"/>
    <property type="molecule type" value="Genomic_DNA"/>
</dbReference>
<dbReference type="SUPFAM" id="SSF55874">
    <property type="entry name" value="ATPase domain of HSP90 chaperone/DNA topoisomerase II/histidine kinase"/>
    <property type="match status" value="1"/>
</dbReference>
<dbReference type="Pfam" id="PF02895">
    <property type="entry name" value="H-kinase_dim"/>
    <property type="match status" value="1"/>
</dbReference>
<dbReference type="SMART" id="SM00260">
    <property type="entry name" value="CheW"/>
    <property type="match status" value="1"/>
</dbReference>
<dbReference type="InterPro" id="IPR004105">
    <property type="entry name" value="CheA-like_dim"/>
</dbReference>
<name>A0A222FGQ7_9GAMM</name>
<dbReference type="Pfam" id="PF02518">
    <property type="entry name" value="HATPase_c"/>
    <property type="match status" value="1"/>
</dbReference>
<dbReference type="InterPro" id="IPR003594">
    <property type="entry name" value="HATPase_dom"/>
</dbReference>
<evidence type="ECO:0000256" key="6">
    <source>
        <dbReference type="ARBA" id="ARBA00022777"/>
    </source>
</evidence>
<dbReference type="GO" id="GO:0006935">
    <property type="term" value="P:chemotaxis"/>
    <property type="evidence" value="ECO:0007669"/>
    <property type="project" value="InterPro"/>
</dbReference>
<feature type="domain" description="HPt" evidence="15">
    <location>
        <begin position="672"/>
        <end position="776"/>
    </location>
</feature>
<dbReference type="PROSITE" id="PS50894">
    <property type="entry name" value="HPT"/>
    <property type="match status" value="4"/>
</dbReference>
<dbReference type="InterPro" id="IPR001789">
    <property type="entry name" value="Sig_transdc_resp-reg_receiver"/>
</dbReference>
<dbReference type="EC" id="2.7.13.3" evidence="2"/>
<feature type="domain" description="HPt" evidence="15">
    <location>
        <begin position="1217"/>
        <end position="1321"/>
    </location>
</feature>
<dbReference type="InterPro" id="IPR051315">
    <property type="entry name" value="Bact_Chemotaxis_CheA"/>
</dbReference>
<evidence type="ECO:0000313" key="16">
    <source>
        <dbReference type="EMBL" id="ASP38178.1"/>
    </source>
</evidence>
<sequence length="2174" mass="239791">MSQDYIALEWVKGEIGETLQQAQQALEVYVENPEDKSRLKFCLSYLHQIHGTLQMVEFYGAALLAEEMEAVASALAHGELKNERDGLEILMQAIIQLPHYLEHVKVGRRDLPVVLLPILNELRSARGEVFLSETALFKPTIPEAHALTEQQVTVFSGKEFNDWVRKVRQMFQAAMLQLLQQKQPEVAKDYLHKTFQRLYKALKATPQGRLWLAALAFSEWLKKQQSMPASAKQLLRELDHLLKELLEQGSQAVAREPSHDLIKNLLFYVARTDVEAPGIQLAQETFGLRQALPTEDELEQERSALSGPDKDTVTNVIGALIDEIAMVKDRLDLLVRTDEDRLQVLTDLQPALKQLSDTMGMLGMGMPRKVMQEQLGQVSKMLDEQQAPDSELLDMAGALLYVEATLSGMQKDGDLRQQQSTPLSDAQLAVLREARNVLEQVKEAIVEYIAKQWDVHEIGDVPRLLHSIEGSLNMIPLPRVADILSEAASFVSDQLIKQGLQPQWAVLDVLADVLSGVEYYLERYSQSTSNTSDDLLDRAEQSLTQLPKADGADVDATTEVVTESDDGEMLTSFDNALDLAGDDEQEGDSASAGEPETAIESEPGIESEPAEAAVSSEPEADIAAEPEVAEDAEALDELAAEPVAPAIEVDTAEEDLINSEPVVTANEDADDDSLIDDEILEIFLEEAEEVTETLQEFWPQYVANQADDDALATVRRAYHTLKGSGRMVEAEVIGELAWSIENMFNRVLDNTIQVTEDLIALVSHVMAQLPALIDDFRHQRKPSVDTQPLMEYAFALAGGQASHSFAVLMGEASAEADEVAEEQAPAEVDVQVEEKLPIEVDDELIDVFVTEAATHISCVKDFITESRQEQCSNAISDHLQRALHTLKGSAHMAGLTHVAEIAAPSERLVKELRAYHVRNTPGLVDLLEEGMGLLSSVLEPDVLVRTNDIDGSDEFLARLHDLETLLLEPLRQADDSDSVPNPHAITQFLANGMDSLLEADELLQQWQRGDQATLDGLVSDLNDVATGANDAGLPAIQTLAEGLDGFYSRVRNDNVMANDTLVSAASDAHEVLLSMMDCLAAGQELPDGNKTIAQLASLPAASSPTDSTVADIDDELEAAPAPDDSEESQSIELTLPSEIDDDAEIDLTSDIIEDEDSIDLPAAPEVEEPQQDDELVLEATPVDELEAPAEMLSETHVDEDAAPVSPVSEELEALQPLSDEDDELLNIFLEEAQEITETVEGALQRWQDHPENLLEVAQLQRELHTLKGGARMAELHAVADLCHELETLYENVNDGRLSVSEKLFQLLLQAHDTLGEQLDTVRTGMSPRPAQQLVKTLYDFVRGENKAFVLEGEDTPEVVAEVEAPADAVQVATLDESDREILEIFVDEAQELQEALDRALHDWEQTPEDNEAPAEAQRVLHTLKGGARLAGLTDIGDMAHSFEADILKAQQGLLAKDQAFFQDAYLRQDRLINQVESVADLLANDGYVVLGASELVQPEPVSEPEPIDVVEVVEEAPLPEAVETSDNTNVVPLRPQQPTPSTPSAPAPDAATQPAAARKAPQELVKVSADLLDTLVNLAGETSIGRGRLEQQVSDFAGTLDEMEMTLDRLRDQLRRLDIETEAQVLFRQERQGPDYDDFDPLEMDRYSAMQQLSRALMESAYDLLDLKETLGQKSRDAETLLLQQSRVNTELQEGLMKTRMVPFQRMVPRLRRIVRQIGLELDKQVEFRVINADGEMDRTILERLVSPLEHMVRNAMDHGIEDRQQRQQAGKSENGNIELEVSREGGDVVLKLRDDGKGINTEAVRRKAIERGLMEADAQLSDQEITQFILQAGFSTAEAVTQISGRGVGMDVVGSEIKQMGGTVEILSEAGQGTEFVIRLPFTVSVNRALMVRVGDDLYAVPLNNIQGIVRMPIKQLQALYDQPADQRVYEYAGNRYQLDYLGVLMDTDTQPKVASQNLPLPVLLIGGTNPFALQVDALLGSREIVVKTLGPQFASVMGVSGGTILGDGSVVIILDLPAMIRTQASLEYQQAKALDAKAAERRHELERRLPRILVVDDSVTVRKVTTRLLERNGMEVFTAKDGVDAMATMQDHHPDLILLDIEMPRMDGFEVASQVRHDSRLKHIPIIMITSRTGDKHRDRAMSIGVNDYLGKPFQEDKLLAAMTQLLANEGS</sequence>
<dbReference type="Gene3D" id="1.20.120.160">
    <property type="entry name" value="HPT domain"/>
    <property type="match status" value="7"/>
</dbReference>
<dbReference type="CDD" id="cd17546">
    <property type="entry name" value="REC_hyHK_CKI1_RcsC-like"/>
    <property type="match status" value="1"/>
</dbReference>
<dbReference type="SMART" id="SM00387">
    <property type="entry name" value="HATPase_c"/>
    <property type="match status" value="1"/>
</dbReference>
<dbReference type="Gene3D" id="3.40.50.2300">
    <property type="match status" value="1"/>
</dbReference>
<dbReference type="FunFam" id="3.30.565.10:FF:000016">
    <property type="entry name" value="Chemotaxis protein CheA, putative"/>
    <property type="match status" value="1"/>
</dbReference>
<dbReference type="PROSITE" id="PS50109">
    <property type="entry name" value="HIS_KIN"/>
    <property type="match status" value="1"/>
</dbReference>
<comment type="catalytic activity">
    <reaction evidence="1">
        <text>ATP + protein L-histidine = ADP + protein N-phospho-L-histidine.</text>
        <dbReference type="EC" id="2.7.13.3"/>
    </reaction>
</comment>
<keyword evidence="7" id="KW-0902">Two-component regulatory system</keyword>
<dbReference type="SMART" id="SM00448">
    <property type="entry name" value="REC"/>
    <property type="match status" value="1"/>
</dbReference>
<feature type="domain" description="CheW-like" evidence="14">
    <location>
        <begin position="1887"/>
        <end position="2027"/>
    </location>
</feature>
<evidence type="ECO:0000256" key="11">
    <source>
        <dbReference type="SAM" id="MobiDB-lite"/>
    </source>
</evidence>
<evidence type="ECO:0000256" key="5">
    <source>
        <dbReference type="ARBA" id="ARBA00022679"/>
    </source>
</evidence>
<dbReference type="CDD" id="cd00088">
    <property type="entry name" value="HPT"/>
    <property type="match status" value="4"/>
</dbReference>
<evidence type="ECO:0000259" key="12">
    <source>
        <dbReference type="PROSITE" id="PS50109"/>
    </source>
</evidence>
<dbReference type="KEGG" id="bsan:CHH28_05530"/>
<feature type="modified residue" description="Phosphohistidine" evidence="9">
    <location>
        <position position="719"/>
    </location>
</feature>
<comment type="function">
    <text evidence="8">Involved in the transmission of sensory signals from the chemoreceptors to the flagellar motors. CheA is autophosphorylated; it can transfer its phosphate group to either CheB or CheY.</text>
</comment>
<feature type="domain" description="HPt" evidence="15">
    <location>
        <begin position="837"/>
        <end position="941"/>
    </location>
</feature>
<feature type="modified residue" description="Phosphohistidine" evidence="9">
    <location>
        <position position="1264"/>
    </location>
</feature>
<feature type="modified residue" description="Phosphohistidine" evidence="9">
    <location>
        <position position="884"/>
    </location>
</feature>
<evidence type="ECO:0000256" key="8">
    <source>
        <dbReference type="ARBA" id="ARBA00035100"/>
    </source>
</evidence>
<keyword evidence="17" id="KW-1185">Reference proteome</keyword>
<dbReference type="SUPFAM" id="SSF52172">
    <property type="entry name" value="CheY-like"/>
    <property type="match status" value="1"/>
</dbReference>
<dbReference type="PROSITE" id="PS50110">
    <property type="entry name" value="RESPONSE_REGULATORY"/>
    <property type="match status" value="1"/>
</dbReference>
<feature type="region of interest" description="Disordered" evidence="11">
    <location>
        <begin position="1520"/>
        <end position="1559"/>
    </location>
</feature>
<evidence type="ECO:0000259" key="15">
    <source>
        <dbReference type="PROSITE" id="PS50894"/>
    </source>
</evidence>
<feature type="domain" description="HPt" evidence="15">
    <location>
        <begin position="1374"/>
        <end position="1478"/>
    </location>
</feature>
<dbReference type="PROSITE" id="PS50851">
    <property type="entry name" value="CHEW"/>
    <property type="match status" value="1"/>
</dbReference>
<dbReference type="Pfam" id="PF00072">
    <property type="entry name" value="Response_reg"/>
    <property type="match status" value="1"/>
</dbReference>
<dbReference type="OrthoDB" id="9803176at2"/>
<proteinExistence type="predicted"/>
<reference evidence="16 17" key="1">
    <citation type="submission" date="2017-07" db="EMBL/GenBank/DDBJ databases">
        <title>Annotated genome sequence of Bacterioplanes sanyensis isolated from Red Sea.</title>
        <authorList>
            <person name="Rehman Z.U."/>
        </authorList>
    </citation>
    <scope>NUCLEOTIDE SEQUENCE [LARGE SCALE GENOMIC DNA]</scope>
    <source>
        <strain evidence="16 17">NV9</strain>
    </source>
</reference>
<dbReference type="RefSeq" id="WP_094059377.1">
    <property type="nucleotide sequence ID" value="NZ_CP022530.1"/>
</dbReference>
<dbReference type="Proteomes" id="UP000202440">
    <property type="component" value="Chromosome"/>
</dbReference>
<accession>A0A222FGQ7</accession>
<gene>
    <name evidence="16" type="ORF">CHH28_05530</name>
</gene>
<dbReference type="InterPro" id="IPR036890">
    <property type="entry name" value="HATPase_C_sf"/>
</dbReference>
<feature type="compositionally biased region" description="Pro residues" evidence="11">
    <location>
        <begin position="1535"/>
        <end position="1546"/>
    </location>
</feature>
<keyword evidence="6 16" id="KW-0418">Kinase</keyword>
<dbReference type="SMART" id="SM01231">
    <property type="entry name" value="H-kinase_dim"/>
    <property type="match status" value="1"/>
</dbReference>
<feature type="domain" description="Histidine kinase" evidence="12">
    <location>
        <begin position="1652"/>
        <end position="1885"/>
    </location>
</feature>
<dbReference type="InterPro" id="IPR011006">
    <property type="entry name" value="CheY-like_superfamily"/>
</dbReference>
<evidence type="ECO:0000259" key="13">
    <source>
        <dbReference type="PROSITE" id="PS50110"/>
    </source>
</evidence>
<dbReference type="PANTHER" id="PTHR43395:SF8">
    <property type="entry name" value="HISTIDINE KINASE"/>
    <property type="match status" value="1"/>
</dbReference>
<keyword evidence="4 10" id="KW-0597">Phosphoprotein</keyword>
<dbReference type="CDD" id="cd16916">
    <property type="entry name" value="HATPase_CheA-like"/>
    <property type="match status" value="1"/>
</dbReference>
<dbReference type="SUPFAM" id="SSF47226">
    <property type="entry name" value="Histidine-containing phosphotransfer domain, HPT domain"/>
    <property type="match status" value="7"/>
</dbReference>
<evidence type="ECO:0000256" key="3">
    <source>
        <dbReference type="ARBA" id="ARBA00021495"/>
    </source>
</evidence>
<dbReference type="Pfam" id="PF01627">
    <property type="entry name" value="Hpt"/>
    <property type="match status" value="5"/>
</dbReference>
<dbReference type="InterPro" id="IPR036061">
    <property type="entry name" value="CheW-like_dom_sf"/>
</dbReference>
<feature type="domain" description="Response regulatory" evidence="13">
    <location>
        <begin position="2053"/>
        <end position="2169"/>
    </location>
</feature>
<dbReference type="Gene3D" id="3.30.565.10">
    <property type="entry name" value="Histidine kinase-like ATPase, C-terminal domain"/>
    <property type="match status" value="1"/>
</dbReference>
<dbReference type="InterPro" id="IPR058661">
    <property type="entry name" value="FimL_2nd"/>
</dbReference>
<evidence type="ECO:0000256" key="7">
    <source>
        <dbReference type="ARBA" id="ARBA00023012"/>
    </source>
</evidence>
<feature type="modified residue" description="Phosphohistidine" evidence="9">
    <location>
        <position position="1421"/>
    </location>
</feature>
<dbReference type="InterPro" id="IPR005467">
    <property type="entry name" value="His_kinase_dom"/>
</dbReference>
<evidence type="ECO:0000256" key="2">
    <source>
        <dbReference type="ARBA" id="ARBA00012438"/>
    </source>
</evidence>
<dbReference type="Pfam" id="PF26379">
    <property type="entry name" value="FimL_2nd"/>
    <property type="match status" value="1"/>
</dbReference>
<organism evidence="16 17">
    <name type="scientific">Bacterioplanes sanyensis</name>
    <dbReference type="NCBI Taxonomy" id="1249553"/>
    <lineage>
        <taxon>Bacteria</taxon>
        <taxon>Pseudomonadati</taxon>
        <taxon>Pseudomonadota</taxon>
        <taxon>Gammaproteobacteria</taxon>
        <taxon>Oceanospirillales</taxon>
        <taxon>Oceanospirillaceae</taxon>
        <taxon>Bacterioplanes</taxon>
    </lineage>
</organism>
<dbReference type="SUPFAM" id="SSF50341">
    <property type="entry name" value="CheW-like"/>
    <property type="match status" value="1"/>
</dbReference>
<evidence type="ECO:0000313" key="17">
    <source>
        <dbReference type="Proteomes" id="UP000202440"/>
    </source>
</evidence>
<evidence type="ECO:0000256" key="9">
    <source>
        <dbReference type="PROSITE-ProRule" id="PRU00110"/>
    </source>
</evidence>
<evidence type="ECO:0000259" key="14">
    <source>
        <dbReference type="PROSITE" id="PS50851"/>
    </source>
</evidence>
<evidence type="ECO:0000256" key="1">
    <source>
        <dbReference type="ARBA" id="ARBA00000085"/>
    </source>
</evidence>
<dbReference type="PANTHER" id="PTHR43395">
    <property type="entry name" value="SENSOR HISTIDINE KINASE CHEA"/>
    <property type="match status" value="1"/>
</dbReference>
<dbReference type="Gene3D" id="2.30.30.40">
    <property type="entry name" value="SH3 Domains"/>
    <property type="match status" value="1"/>
</dbReference>
<dbReference type="PRINTS" id="PR00344">
    <property type="entry name" value="BCTRLSENSOR"/>
</dbReference>